<feature type="domain" description="SIS" evidence="3">
    <location>
        <begin position="34"/>
        <end position="188"/>
    </location>
</feature>
<keyword evidence="1" id="KW-0808">Transferase</keyword>
<dbReference type="PANTHER" id="PTHR10937">
    <property type="entry name" value="GLUCOSAMINE--FRUCTOSE-6-PHOSPHATE AMINOTRANSFERASE, ISOMERIZING"/>
    <property type="match status" value="1"/>
</dbReference>
<organism evidence="4 5">
    <name type="scientific">Pelagovum pacificum</name>
    <dbReference type="NCBI Taxonomy" id="2588711"/>
    <lineage>
        <taxon>Bacteria</taxon>
        <taxon>Pseudomonadati</taxon>
        <taxon>Pseudomonadota</taxon>
        <taxon>Alphaproteobacteria</taxon>
        <taxon>Rhodobacterales</taxon>
        <taxon>Paracoccaceae</taxon>
        <taxon>Pelagovum</taxon>
    </lineage>
</organism>
<dbReference type="InterPro" id="IPR046348">
    <property type="entry name" value="SIS_dom_sf"/>
</dbReference>
<evidence type="ECO:0000256" key="1">
    <source>
        <dbReference type="ARBA" id="ARBA00022576"/>
    </source>
</evidence>
<gene>
    <name evidence="4" type="ORF">FHY64_18330</name>
</gene>
<keyword evidence="2" id="KW-0677">Repeat</keyword>
<dbReference type="Gene3D" id="3.40.50.10490">
    <property type="entry name" value="Glucose-6-phosphate isomerase like protein, domain 1"/>
    <property type="match status" value="2"/>
</dbReference>
<protein>
    <submittedName>
        <fullName evidence="4">SIS domain-containing protein</fullName>
    </submittedName>
</protein>
<dbReference type="CDD" id="cd05008">
    <property type="entry name" value="SIS_GlmS_GlmD_1"/>
    <property type="match status" value="1"/>
</dbReference>
<evidence type="ECO:0000313" key="4">
    <source>
        <dbReference type="EMBL" id="TNY31048.1"/>
    </source>
</evidence>
<dbReference type="OrthoDB" id="7375855at2"/>
<dbReference type="Proteomes" id="UP000314011">
    <property type="component" value="Unassembled WGS sequence"/>
</dbReference>
<dbReference type="EMBL" id="VFFF01000003">
    <property type="protein sequence ID" value="TNY31048.1"/>
    <property type="molecule type" value="Genomic_DNA"/>
</dbReference>
<evidence type="ECO:0000259" key="3">
    <source>
        <dbReference type="PROSITE" id="PS51464"/>
    </source>
</evidence>
<name>A0A5C5GAL8_9RHOB</name>
<dbReference type="Pfam" id="PF01380">
    <property type="entry name" value="SIS"/>
    <property type="match status" value="1"/>
</dbReference>
<accession>A0A5C5GAL8</accession>
<dbReference type="GO" id="GO:1901135">
    <property type="term" value="P:carbohydrate derivative metabolic process"/>
    <property type="evidence" value="ECO:0007669"/>
    <property type="project" value="InterPro"/>
</dbReference>
<reference evidence="4 5" key="1">
    <citation type="submission" date="2019-06" db="EMBL/GenBank/DDBJ databases">
        <title>Genome of new Rhodobacteraceae sp. SM1903.</title>
        <authorList>
            <person name="Ren X."/>
        </authorList>
    </citation>
    <scope>NUCLEOTIDE SEQUENCE [LARGE SCALE GENOMIC DNA]</scope>
    <source>
        <strain evidence="4 5">SM1903</strain>
    </source>
</reference>
<dbReference type="PROSITE" id="PS51464">
    <property type="entry name" value="SIS"/>
    <property type="match status" value="1"/>
</dbReference>
<dbReference type="RefSeq" id="WP_140197316.1">
    <property type="nucleotide sequence ID" value="NZ_CP065915.1"/>
</dbReference>
<sequence>MSDFESFVSQAESLSELVATESPNQADRTRRILSMEEVYALRQIVLTGSGDSHIAGMAVAPVLRGLTGVPTMAMPAMEAARYLDGSLSAGRGSARGTLVIGISSSGEATRLVEAIRRLRAAGALTLGVTANAESRLGQAAERQLDISIPSAPPAPGTRSYLASLLGVLHLAIRIAEMRLAITMDVAEAMRARLTATSDDLASAFQAASKVCDAAPIDWTAVQSADVLGSGPLFASASYGAAKLVEAAGLHAVAQDAEEFHHLNYFTDQPTSVPAILYASAAGNAASRKTELLNALAQLGRPTLVIADDDAFAGTGTLIKVPQVPEYAAPILHAAPAALIAAHAAKVRGVTHYRGHTGPWAGAQGAGLVRNSKIIEEPFDQC</sequence>
<comment type="caution">
    <text evidence="4">The sequence shown here is derived from an EMBL/GenBank/DDBJ whole genome shotgun (WGS) entry which is preliminary data.</text>
</comment>
<keyword evidence="5" id="KW-1185">Reference proteome</keyword>
<dbReference type="GO" id="GO:0097367">
    <property type="term" value="F:carbohydrate derivative binding"/>
    <property type="evidence" value="ECO:0007669"/>
    <property type="project" value="InterPro"/>
</dbReference>
<dbReference type="SUPFAM" id="SSF53697">
    <property type="entry name" value="SIS domain"/>
    <property type="match status" value="1"/>
</dbReference>
<dbReference type="InterPro" id="IPR001347">
    <property type="entry name" value="SIS_dom"/>
</dbReference>
<keyword evidence="1" id="KW-0032">Aminotransferase</keyword>
<proteinExistence type="predicted"/>
<dbReference type="InterPro" id="IPR035466">
    <property type="entry name" value="GlmS/AgaS_SIS"/>
</dbReference>
<dbReference type="AlphaFoldDB" id="A0A5C5GAL8"/>
<evidence type="ECO:0000313" key="5">
    <source>
        <dbReference type="Proteomes" id="UP000314011"/>
    </source>
</evidence>
<evidence type="ECO:0000256" key="2">
    <source>
        <dbReference type="ARBA" id="ARBA00022737"/>
    </source>
</evidence>
<dbReference type="GO" id="GO:0008483">
    <property type="term" value="F:transaminase activity"/>
    <property type="evidence" value="ECO:0007669"/>
    <property type="project" value="UniProtKB-KW"/>
</dbReference>